<dbReference type="OrthoDB" id="4408226at2"/>
<gene>
    <name evidence="3" type="ORF">EG850_07480</name>
</gene>
<dbReference type="PANTHER" id="PTHR19136:SF81">
    <property type="entry name" value="MOLYBDENUM COFACTOR GUANYLYLTRANSFERASE"/>
    <property type="match status" value="1"/>
</dbReference>
<sequence>MMQRAAIILAGGRGSRLGGVDKASVRLGGERLIDRVLAAEVAALERIVVGEVTEVPTARVIAESPRFGGPALAVAAGLGALGTDAELVDVLSCDFVHPELVVAALDNAGTDFNGDGLVLVAEGRMQWLASRIRVAPLRAALAEVQPGDSLRQVFAALRLQEVSVPAEVTADFDTLADIEAAGAQLPAPHREGMNRDA</sequence>
<evidence type="ECO:0000313" key="4">
    <source>
        <dbReference type="Proteomes" id="UP000274391"/>
    </source>
</evidence>
<keyword evidence="4" id="KW-1185">Reference proteome</keyword>
<evidence type="ECO:0000259" key="2">
    <source>
        <dbReference type="Pfam" id="PF12804"/>
    </source>
</evidence>
<protein>
    <submittedName>
        <fullName evidence="3">Molybdopterin-guanine dinucleotide biosynthesis protein</fullName>
    </submittedName>
</protein>
<dbReference type="EMBL" id="RQVS01000007">
    <property type="protein sequence ID" value="RRJ86853.1"/>
    <property type="molecule type" value="Genomic_DNA"/>
</dbReference>
<keyword evidence="1" id="KW-0808">Transferase</keyword>
<name>A0A3P3W205_9MICO</name>
<comment type="caution">
    <text evidence="3">The sequence shown here is derived from an EMBL/GenBank/DDBJ whole genome shotgun (WGS) entry which is preliminary data.</text>
</comment>
<evidence type="ECO:0000256" key="1">
    <source>
        <dbReference type="ARBA" id="ARBA00022679"/>
    </source>
</evidence>
<feature type="domain" description="MobA-like NTP transferase" evidence="2">
    <location>
        <begin position="6"/>
        <end position="157"/>
    </location>
</feature>
<dbReference type="Pfam" id="PF12804">
    <property type="entry name" value="NTP_transf_3"/>
    <property type="match status" value="1"/>
</dbReference>
<dbReference type="InterPro" id="IPR025877">
    <property type="entry name" value="MobA-like_NTP_Trfase"/>
</dbReference>
<dbReference type="PANTHER" id="PTHR19136">
    <property type="entry name" value="MOLYBDENUM COFACTOR GUANYLYLTRANSFERASE"/>
    <property type="match status" value="1"/>
</dbReference>
<dbReference type="Gene3D" id="3.90.550.10">
    <property type="entry name" value="Spore Coat Polysaccharide Biosynthesis Protein SpsA, Chain A"/>
    <property type="match status" value="1"/>
</dbReference>
<dbReference type="GO" id="GO:0016779">
    <property type="term" value="F:nucleotidyltransferase activity"/>
    <property type="evidence" value="ECO:0007669"/>
    <property type="project" value="UniProtKB-ARBA"/>
</dbReference>
<dbReference type="AlphaFoldDB" id="A0A3P3W205"/>
<dbReference type="Proteomes" id="UP000274391">
    <property type="component" value="Unassembled WGS sequence"/>
</dbReference>
<dbReference type="SUPFAM" id="SSF53448">
    <property type="entry name" value="Nucleotide-diphospho-sugar transferases"/>
    <property type="match status" value="1"/>
</dbReference>
<evidence type="ECO:0000313" key="3">
    <source>
        <dbReference type="EMBL" id="RRJ86853.1"/>
    </source>
</evidence>
<accession>A0A3P3W205</accession>
<proteinExistence type="predicted"/>
<dbReference type="InterPro" id="IPR029044">
    <property type="entry name" value="Nucleotide-diphossugar_trans"/>
</dbReference>
<organism evidence="3 4">
    <name type="scientific">Gulosibacter macacae</name>
    <dbReference type="NCBI Taxonomy" id="2488791"/>
    <lineage>
        <taxon>Bacteria</taxon>
        <taxon>Bacillati</taxon>
        <taxon>Actinomycetota</taxon>
        <taxon>Actinomycetes</taxon>
        <taxon>Micrococcales</taxon>
        <taxon>Microbacteriaceae</taxon>
        <taxon>Gulosibacter</taxon>
    </lineage>
</organism>
<reference evidence="3 4" key="1">
    <citation type="submission" date="2018-11" db="EMBL/GenBank/DDBJ databases">
        <title>YIM 102482-1 draft genome.</title>
        <authorList>
            <person name="Li G."/>
            <person name="Jiang Y."/>
        </authorList>
    </citation>
    <scope>NUCLEOTIDE SEQUENCE [LARGE SCALE GENOMIC DNA]</scope>
    <source>
        <strain evidence="3 4">YIM 102482-1</strain>
    </source>
</reference>